<dbReference type="PANTHER" id="PTHR33908:SF11">
    <property type="entry name" value="MEMBRANE PROTEIN"/>
    <property type="match status" value="1"/>
</dbReference>
<feature type="transmembrane region" description="Helical" evidence="8">
    <location>
        <begin position="109"/>
        <end position="128"/>
    </location>
</feature>
<comment type="caution">
    <text evidence="10">The sequence shown here is derived from an EMBL/GenBank/DDBJ whole genome shotgun (WGS) entry which is preliminary data.</text>
</comment>
<evidence type="ECO:0000256" key="8">
    <source>
        <dbReference type="SAM" id="Phobius"/>
    </source>
</evidence>
<dbReference type="EMBL" id="JAPCID010000077">
    <property type="protein sequence ID" value="MDA0142171.1"/>
    <property type="molecule type" value="Genomic_DNA"/>
</dbReference>
<evidence type="ECO:0000256" key="5">
    <source>
        <dbReference type="ARBA" id="ARBA00022692"/>
    </source>
</evidence>
<accession>A0ABT4RUF8</accession>
<feature type="transmembrane region" description="Helical" evidence="8">
    <location>
        <begin position="173"/>
        <end position="192"/>
    </location>
</feature>
<dbReference type="RefSeq" id="WP_270006870.1">
    <property type="nucleotide sequence ID" value="NZ_JAPCID010000077.1"/>
</dbReference>
<keyword evidence="11" id="KW-1185">Reference proteome</keyword>
<keyword evidence="4" id="KW-0808">Transferase</keyword>
<evidence type="ECO:0000256" key="7">
    <source>
        <dbReference type="ARBA" id="ARBA00023136"/>
    </source>
</evidence>
<feature type="transmembrane region" description="Helical" evidence="8">
    <location>
        <begin position="135"/>
        <end position="153"/>
    </location>
</feature>
<evidence type="ECO:0000313" key="11">
    <source>
        <dbReference type="Proteomes" id="UP001147700"/>
    </source>
</evidence>
<feature type="transmembrane region" description="Helical" evidence="8">
    <location>
        <begin position="252"/>
        <end position="273"/>
    </location>
</feature>
<gene>
    <name evidence="10" type="ORF">OJ962_32100</name>
</gene>
<dbReference type="PANTHER" id="PTHR33908">
    <property type="entry name" value="MANNOSYLTRANSFERASE YKCB-RELATED"/>
    <property type="match status" value="1"/>
</dbReference>
<organism evidence="10 11">
    <name type="scientific">Solirubrobacter deserti</name>
    <dbReference type="NCBI Taxonomy" id="2282478"/>
    <lineage>
        <taxon>Bacteria</taxon>
        <taxon>Bacillati</taxon>
        <taxon>Actinomycetota</taxon>
        <taxon>Thermoleophilia</taxon>
        <taxon>Solirubrobacterales</taxon>
        <taxon>Solirubrobacteraceae</taxon>
        <taxon>Solirubrobacter</taxon>
    </lineage>
</organism>
<evidence type="ECO:0000259" key="9">
    <source>
        <dbReference type="Pfam" id="PF02366"/>
    </source>
</evidence>
<name>A0ABT4RUF8_9ACTN</name>
<dbReference type="Pfam" id="PF02366">
    <property type="entry name" value="PMT"/>
    <property type="match status" value="1"/>
</dbReference>
<dbReference type="InterPro" id="IPR050297">
    <property type="entry name" value="LipidA_mod_glycosyltrf_83"/>
</dbReference>
<proteinExistence type="predicted"/>
<protein>
    <submittedName>
        <fullName evidence="10">Phospholipid carrier-dependent glycosyltransferase</fullName>
    </submittedName>
</protein>
<keyword evidence="5 8" id="KW-0812">Transmembrane</keyword>
<feature type="transmembrane region" description="Helical" evidence="8">
    <location>
        <begin position="285"/>
        <end position="301"/>
    </location>
</feature>
<keyword evidence="7 8" id="KW-0472">Membrane</keyword>
<keyword evidence="3" id="KW-0328">Glycosyltransferase</keyword>
<feature type="transmembrane region" description="Helical" evidence="8">
    <location>
        <begin position="85"/>
        <end position="103"/>
    </location>
</feature>
<feature type="transmembrane region" description="Helical" evidence="8">
    <location>
        <begin position="199"/>
        <end position="219"/>
    </location>
</feature>
<keyword evidence="2" id="KW-1003">Cell membrane</keyword>
<keyword evidence="6 8" id="KW-1133">Transmembrane helix</keyword>
<sequence length="539" mass="58640">MLRIVGFKTGLPYVYNADENAHFVPRAIGMFGHGWNPGYFINPPAYTYVLHVLFAIRWGTDPASIGGAFAASPTDAFAIARATSAFLGALAVPLTAIAGARLFEDRRVGLIAGALLAAAFLPVHYSHFALNDAPTMAPLALALVGVAGIYRTGRMREYVLAGAGLGLAIATKYQAGIVVVTIVAAAFATPVVHSRVKGLAFAFAPMLLAFLIANPYALLDRTQFIDDLQKQTSTAAGSEGGGKLGLANTSGWTYYLGTFTWGFGWLPSLLALGGIGGLIARHRRFAAVLVPAPILLLAYFGNNTRFFARWMLPMYPILAMLAAWAIVAVASRFKPRVLIPALAVLALLQPLVFSVHNDVVLARDDTRQVARDWMARNLPVGTKIVMEPIAPDQWATDAGRPLFGDPPVGTGSGARWNKYPTSRSCWLNGRLVDERPCPVVKLEDYERTLRPALIDSYVNGDFCWVVSGSTQAGRAAADPEEVPQALDYYRALRERGEEVFHISPYGERGRVPFSFDYSFNYYPLDYERPGPEITIYRVC</sequence>
<feature type="transmembrane region" description="Helical" evidence="8">
    <location>
        <begin position="307"/>
        <end position="330"/>
    </location>
</feature>
<reference evidence="10" key="1">
    <citation type="submission" date="2022-10" db="EMBL/GenBank/DDBJ databases">
        <title>The WGS of Solirubrobacter sp. CPCC 204708.</title>
        <authorList>
            <person name="Jiang Z."/>
        </authorList>
    </citation>
    <scope>NUCLEOTIDE SEQUENCE</scope>
    <source>
        <strain evidence="10">CPCC 204708</strain>
    </source>
</reference>
<evidence type="ECO:0000256" key="3">
    <source>
        <dbReference type="ARBA" id="ARBA00022676"/>
    </source>
</evidence>
<feature type="domain" description="ArnT-like N-terminal" evidence="9">
    <location>
        <begin position="79"/>
        <end position="185"/>
    </location>
</feature>
<dbReference type="InterPro" id="IPR003342">
    <property type="entry name" value="ArnT-like_N"/>
</dbReference>
<evidence type="ECO:0000313" key="10">
    <source>
        <dbReference type="EMBL" id="MDA0142171.1"/>
    </source>
</evidence>
<dbReference type="Proteomes" id="UP001147700">
    <property type="component" value="Unassembled WGS sequence"/>
</dbReference>
<comment type="subcellular location">
    <subcellularLocation>
        <location evidence="1">Cell membrane</location>
        <topology evidence="1">Multi-pass membrane protein</topology>
    </subcellularLocation>
</comment>
<evidence type="ECO:0000256" key="6">
    <source>
        <dbReference type="ARBA" id="ARBA00022989"/>
    </source>
</evidence>
<evidence type="ECO:0000256" key="2">
    <source>
        <dbReference type="ARBA" id="ARBA00022475"/>
    </source>
</evidence>
<evidence type="ECO:0000256" key="1">
    <source>
        <dbReference type="ARBA" id="ARBA00004651"/>
    </source>
</evidence>
<evidence type="ECO:0000256" key="4">
    <source>
        <dbReference type="ARBA" id="ARBA00022679"/>
    </source>
</evidence>